<accession>A0A9D9EA00</accession>
<evidence type="ECO:0000256" key="1">
    <source>
        <dbReference type="SAM" id="SignalP"/>
    </source>
</evidence>
<protein>
    <recommendedName>
        <fullName evidence="4">Ig-like domain-containing protein</fullName>
    </recommendedName>
</protein>
<evidence type="ECO:0008006" key="4">
    <source>
        <dbReference type="Google" id="ProtNLM"/>
    </source>
</evidence>
<dbReference type="PROSITE" id="PS51257">
    <property type="entry name" value="PROKAR_LIPOPROTEIN"/>
    <property type="match status" value="1"/>
</dbReference>
<dbReference type="EMBL" id="JADIMU010000070">
    <property type="protein sequence ID" value="MBO8444072.1"/>
    <property type="molecule type" value="Genomic_DNA"/>
</dbReference>
<reference evidence="2" key="2">
    <citation type="journal article" date="2021" name="PeerJ">
        <title>Extensive microbial diversity within the chicken gut microbiome revealed by metagenomics and culture.</title>
        <authorList>
            <person name="Gilroy R."/>
            <person name="Ravi A."/>
            <person name="Getino M."/>
            <person name="Pursley I."/>
            <person name="Horton D.L."/>
            <person name="Alikhan N.F."/>
            <person name="Baker D."/>
            <person name="Gharbi K."/>
            <person name="Hall N."/>
            <person name="Watson M."/>
            <person name="Adriaenssens E.M."/>
            <person name="Foster-Nyarko E."/>
            <person name="Jarju S."/>
            <person name="Secka A."/>
            <person name="Antonio M."/>
            <person name="Oren A."/>
            <person name="Chaudhuri R.R."/>
            <person name="La Ragione R."/>
            <person name="Hildebrand F."/>
            <person name="Pallen M.J."/>
        </authorList>
    </citation>
    <scope>NUCLEOTIDE SEQUENCE</scope>
    <source>
        <strain evidence="2">11167</strain>
    </source>
</reference>
<keyword evidence="1" id="KW-0732">Signal</keyword>
<evidence type="ECO:0000313" key="3">
    <source>
        <dbReference type="Proteomes" id="UP000823633"/>
    </source>
</evidence>
<proteinExistence type="predicted"/>
<organism evidence="2 3">
    <name type="scientific">Candidatus Aphodenecus pullistercoris</name>
    <dbReference type="NCBI Taxonomy" id="2840669"/>
    <lineage>
        <taxon>Bacteria</taxon>
        <taxon>Pseudomonadati</taxon>
        <taxon>Spirochaetota</taxon>
        <taxon>Spirochaetia</taxon>
        <taxon>Spirochaetales</taxon>
        <taxon>Candidatus Aphodenecus</taxon>
    </lineage>
</organism>
<reference evidence="2" key="1">
    <citation type="submission" date="2020-10" db="EMBL/GenBank/DDBJ databases">
        <authorList>
            <person name="Gilroy R."/>
        </authorList>
    </citation>
    <scope>NUCLEOTIDE SEQUENCE</scope>
    <source>
        <strain evidence="2">11167</strain>
    </source>
</reference>
<evidence type="ECO:0000313" key="2">
    <source>
        <dbReference type="EMBL" id="MBO8444072.1"/>
    </source>
</evidence>
<name>A0A9D9EA00_9SPIR</name>
<dbReference type="AlphaFoldDB" id="A0A9D9EA00"/>
<sequence length="141" mass="14902">MRSWARLGLIILALALASCSGRGFTVAGGGLVSNSTWSDGRAVESRMTLTLQLPEDDSYSFRLVKDSLSWESPLTTTGGGIYTCELAITSGAHFPEGEYSCFVISSEGAQETIALTYHAEDVSGMAPGVHTDAYGNTVTIL</sequence>
<dbReference type="Proteomes" id="UP000823633">
    <property type="component" value="Unassembled WGS sequence"/>
</dbReference>
<feature type="chain" id="PRO_5038913317" description="Ig-like domain-containing protein" evidence="1">
    <location>
        <begin position="28"/>
        <end position="141"/>
    </location>
</feature>
<feature type="signal peptide" evidence="1">
    <location>
        <begin position="1"/>
        <end position="27"/>
    </location>
</feature>
<gene>
    <name evidence="2" type="ORF">IAC42_10025</name>
</gene>
<comment type="caution">
    <text evidence="2">The sequence shown here is derived from an EMBL/GenBank/DDBJ whole genome shotgun (WGS) entry which is preliminary data.</text>
</comment>